<dbReference type="Gene3D" id="1.25.10.10">
    <property type="entry name" value="Leucine-rich Repeat Variant"/>
    <property type="match status" value="2"/>
</dbReference>
<keyword evidence="2" id="KW-1185">Reference proteome</keyword>
<comment type="caution">
    <text evidence="1">The sequence shown here is derived from an EMBL/GenBank/DDBJ whole genome shotgun (WGS) entry which is preliminary data.</text>
</comment>
<dbReference type="InterPro" id="IPR016024">
    <property type="entry name" value="ARM-type_fold"/>
</dbReference>
<dbReference type="InterPro" id="IPR011989">
    <property type="entry name" value="ARM-like"/>
</dbReference>
<proteinExistence type="predicted"/>
<dbReference type="SUPFAM" id="SSF48371">
    <property type="entry name" value="ARM repeat"/>
    <property type="match status" value="1"/>
</dbReference>
<accession>A0ABV4QIE2</accession>
<gene>
    <name evidence="1" type="ORF">SM611_28715</name>
</gene>
<evidence type="ECO:0000313" key="2">
    <source>
        <dbReference type="Proteomes" id="UP001569963"/>
    </source>
</evidence>
<organism evidence="1 2">
    <name type="scientific">Actinomadura monticuli</name>
    <dbReference type="NCBI Taxonomy" id="3097367"/>
    <lineage>
        <taxon>Bacteria</taxon>
        <taxon>Bacillati</taxon>
        <taxon>Actinomycetota</taxon>
        <taxon>Actinomycetes</taxon>
        <taxon>Streptosporangiales</taxon>
        <taxon>Thermomonosporaceae</taxon>
        <taxon>Actinomadura</taxon>
    </lineage>
</organism>
<protein>
    <submittedName>
        <fullName evidence="1">HEAT repeat domain-containing protein</fullName>
    </submittedName>
</protein>
<dbReference type="Proteomes" id="UP001569963">
    <property type="component" value="Unassembled WGS sequence"/>
</dbReference>
<dbReference type="EMBL" id="JAXCEI010000015">
    <property type="protein sequence ID" value="MFA1542933.1"/>
    <property type="molecule type" value="Genomic_DNA"/>
</dbReference>
<evidence type="ECO:0000313" key="1">
    <source>
        <dbReference type="EMBL" id="MFA1542933.1"/>
    </source>
</evidence>
<sequence>MALRESGDIDLARLERACGTAGPLLDVVRELAVQADRAENPRNADDAFFLPRSLYAEAIPALPFLVELAGSGEEDVRVDALNLLARLSREANDHEDPEWDPALRGVLPDLAVLLAAPEAEVRLASTRALASAVGDPDLAVSALCEAWDEDDDEAVRLCAVLAVADLAGLCSAAVLPEALIWLRERAAHGSPHARMAASISLARLVEADRADPDAVIRALSEPDVEVWRYIPDLEPPYVIPSYGGTSRQLVHWVDERLAEDLVTRTRLCAVLAHHRDPDRRSEAIKVAAALAAGWRSASAELLPVLAERAADEAVEDRLHALHVIAAMGPDAAAHTELLAAALDDDRRLHSSTDDRIADVAAWGLAWHGDPRCLPRLVERLGAEGLVYGPGDLGGSAGTWYPARLPGAADVLAPLRDHAAALLPVIRDRLADVPETPPQAHMRARPSRAEACLVRLVGLWEEEGAPAVPELTGLLGSRLAVPAVEALAAMGPAAGDALPVIEEAMRRTARSGRPIDEFRDLAFARAHWKITGDPARLAGLVSALAGPRGLPDRILPYIAELGPHAAACEGWVRSFLDSNRERVRYKAAYAMGRITGRPSTWAGMLARVLDHIAEGVHHPASWEAVRDLAALGTAPNGHRRELRTILEADRRHRCSGGWRSFSEDREMRGLAAALLASTEY</sequence>
<reference evidence="1 2" key="1">
    <citation type="submission" date="2023-11" db="EMBL/GenBank/DDBJ databases">
        <title>Actinomadura monticuli sp. nov., isolated from volcanic ash.</title>
        <authorList>
            <person name="Lee S.D."/>
            <person name="Yang H."/>
            <person name="Kim I.S."/>
        </authorList>
    </citation>
    <scope>NUCLEOTIDE SEQUENCE [LARGE SCALE GENOMIC DNA]</scope>
    <source>
        <strain evidence="1 2">DLS-62</strain>
    </source>
</reference>
<dbReference type="RefSeq" id="WP_371953434.1">
    <property type="nucleotide sequence ID" value="NZ_JAXCEI010000015.1"/>
</dbReference>
<dbReference type="Pfam" id="PF13646">
    <property type="entry name" value="HEAT_2"/>
    <property type="match status" value="1"/>
</dbReference>
<name>A0ABV4QIE2_9ACTN</name>